<dbReference type="RefSeq" id="WP_369141845.1">
    <property type="nucleotide sequence ID" value="NZ_CP163444.1"/>
</dbReference>
<evidence type="ECO:0000313" key="1">
    <source>
        <dbReference type="EMBL" id="XDQ69102.1"/>
    </source>
</evidence>
<organism evidence="1">
    <name type="scientific">Streptomyces sp. R44</name>
    <dbReference type="NCBI Taxonomy" id="3238633"/>
    <lineage>
        <taxon>Bacteria</taxon>
        <taxon>Bacillati</taxon>
        <taxon>Actinomycetota</taxon>
        <taxon>Actinomycetes</taxon>
        <taxon>Kitasatosporales</taxon>
        <taxon>Streptomycetaceae</taxon>
        <taxon>Streptomyces</taxon>
    </lineage>
</organism>
<dbReference type="AlphaFoldDB" id="A0AB39SLW4"/>
<protein>
    <submittedName>
        <fullName evidence="1">Uncharacterized protein</fullName>
    </submittedName>
</protein>
<gene>
    <name evidence="1" type="ORF">AB5J54_00420</name>
</gene>
<sequence length="61" mass="6285">MTTVTGGQPGVASLLRVDALAPAAFRNSPPCDRPVATVTLLATQEAARPTVTNRVTDVVPL</sequence>
<reference evidence="1" key="1">
    <citation type="submission" date="2024-07" db="EMBL/GenBank/DDBJ databases">
        <authorList>
            <person name="Yu S.T."/>
        </authorList>
    </citation>
    <scope>NUCLEOTIDE SEQUENCE</scope>
    <source>
        <strain evidence="1">R44</strain>
    </source>
</reference>
<proteinExistence type="predicted"/>
<name>A0AB39SLW4_9ACTN</name>
<accession>A0AB39SLW4</accession>
<dbReference type="EMBL" id="CP163444">
    <property type="protein sequence ID" value="XDQ69102.1"/>
    <property type="molecule type" value="Genomic_DNA"/>
</dbReference>